<dbReference type="CDD" id="cd19438">
    <property type="entry name" value="lipocalin_Blc-like"/>
    <property type="match status" value="1"/>
</dbReference>
<proteinExistence type="inferred from homology"/>
<dbReference type="InterPro" id="IPR000566">
    <property type="entry name" value="Lipocln_cytosolic_FA-bd_dom"/>
</dbReference>
<comment type="similarity">
    <text evidence="1 2">Belongs to the calycin superfamily. Lipocalin family.</text>
</comment>
<dbReference type="AlphaFoldDB" id="A0AAD7XLL2"/>
<protein>
    <recommendedName>
        <fullName evidence="3">Lipocalin/cytosolic fatty-acid binding domain-containing protein</fullName>
    </recommendedName>
</protein>
<keyword evidence="5" id="KW-1185">Reference proteome</keyword>
<dbReference type="PIRSF" id="PIRSF036893">
    <property type="entry name" value="Lipocalin_ApoD"/>
    <property type="match status" value="1"/>
</dbReference>
<name>A0AAD7XLL2_9STRA</name>
<reference evidence="4" key="1">
    <citation type="submission" date="2023-01" db="EMBL/GenBank/DDBJ databases">
        <title>Metagenome sequencing of chrysophaentin producing Chrysophaeum taylorii.</title>
        <authorList>
            <person name="Davison J."/>
            <person name="Bewley C."/>
        </authorList>
    </citation>
    <scope>NUCLEOTIDE SEQUENCE</scope>
    <source>
        <strain evidence="4">NIES-1699</strain>
    </source>
</reference>
<dbReference type="EMBL" id="JAQMWT010000370">
    <property type="protein sequence ID" value="KAJ8602696.1"/>
    <property type="molecule type" value="Genomic_DNA"/>
</dbReference>
<dbReference type="Gene3D" id="2.40.128.20">
    <property type="match status" value="1"/>
</dbReference>
<evidence type="ECO:0000256" key="1">
    <source>
        <dbReference type="ARBA" id="ARBA00006889"/>
    </source>
</evidence>
<organism evidence="4 5">
    <name type="scientific">Chrysophaeum taylorii</name>
    <dbReference type="NCBI Taxonomy" id="2483200"/>
    <lineage>
        <taxon>Eukaryota</taxon>
        <taxon>Sar</taxon>
        <taxon>Stramenopiles</taxon>
        <taxon>Ochrophyta</taxon>
        <taxon>Pelagophyceae</taxon>
        <taxon>Pelagomonadales</taxon>
        <taxon>Pelagomonadaceae</taxon>
        <taxon>Chrysophaeum</taxon>
    </lineage>
</organism>
<dbReference type="InterPro" id="IPR012674">
    <property type="entry name" value="Calycin"/>
</dbReference>
<dbReference type="Proteomes" id="UP001230188">
    <property type="component" value="Unassembled WGS sequence"/>
</dbReference>
<sequence length="171" mass="19464">MGNTLPPLKTVPVEVPKMMGTWFVIGVLPTPFEHGAHNAREIYTLRDESSGIVDIDFTFNKGSLGGPLKSLPQTGYNWGSDKWQVSPLWPLKLPYLVIESSDRLDDEDAYFVVGYPSRKYCWVMARKPEMEDAKYEGISKRLVETHQYKTPLIKVRHKWTKTGDTYARAAA</sequence>
<dbReference type="InterPro" id="IPR022271">
    <property type="entry name" value="Lipocalin_ApoD"/>
</dbReference>
<evidence type="ECO:0000256" key="2">
    <source>
        <dbReference type="PIRNR" id="PIRNR036893"/>
    </source>
</evidence>
<gene>
    <name evidence="4" type="ORF">CTAYLR_003781</name>
</gene>
<comment type="caution">
    <text evidence="4">The sequence shown here is derived from an EMBL/GenBank/DDBJ whole genome shotgun (WGS) entry which is preliminary data.</text>
</comment>
<dbReference type="SUPFAM" id="SSF50814">
    <property type="entry name" value="Lipocalins"/>
    <property type="match status" value="1"/>
</dbReference>
<evidence type="ECO:0000313" key="5">
    <source>
        <dbReference type="Proteomes" id="UP001230188"/>
    </source>
</evidence>
<accession>A0AAD7XLL2</accession>
<dbReference type="InterPro" id="IPR047202">
    <property type="entry name" value="Lipocalin_Blc-like_dom"/>
</dbReference>
<evidence type="ECO:0000313" key="4">
    <source>
        <dbReference type="EMBL" id="KAJ8602696.1"/>
    </source>
</evidence>
<dbReference type="Pfam" id="PF08212">
    <property type="entry name" value="Lipocalin_2"/>
    <property type="match status" value="1"/>
</dbReference>
<evidence type="ECO:0000259" key="3">
    <source>
        <dbReference type="Pfam" id="PF08212"/>
    </source>
</evidence>
<feature type="domain" description="Lipocalin/cytosolic fatty-acid binding" evidence="3">
    <location>
        <begin position="13"/>
        <end position="153"/>
    </location>
</feature>